<comment type="caution">
    <text evidence="3">The sequence shown here is derived from an EMBL/GenBank/DDBJ whole genome shotgun (WGS) entry which is preliminary data.</text>
</comment>
<dbReference type="CDD" id="cd00180">
    <property type="entry name" value="PKc"/>
    <property type="match status" value="1"/>
</dbReference>
<dbReference type="InterPro" id="IPR001245">
    <property type="entry name" value="Ser-Thr/Tyr_kinase_cat_dom"/>
</dbReference>
<keyword evidence="4" id="KW-1185">Reference proteome</keyword>
<dbReference type="EMBL" id="MOOE01000004">
    <property type="protein sequence ID" value="KAK1532419.1"/>
    <property type="molecule type" value="Genomic_DNA"/>
</dbReference>
<dbReference type="GO" id="GO:0004674">
    <property type="term" value="F:protein serine/threonine kinase activity"/>
    <property type="evidence" value="ECO:0007669"/>
    <property type="project" value="TreeGrafter"/>
</dbReference>
<dbReference type="PANTHER" id="PTHR24359">
    <property type="entry name" value="SERINE/THREONINE-PROTEIN KINASE SBK1"/>
    <property type="match status" value="1"/>
</dbReference>
<dbReference type="RefSeq" id="XP_060316541.1">
    <property type="nucleotide sequence ID" value="XM_060452583.1"/>
</dbReference>
<gene>
    <name evidence="3" type="ORF">CCOS01_04402</name>
</gene>
<dbReference type="Gene3D" id="1.10.510.10">
    <property type="entry name" value="Transferase(Phosphotransferase) domain 1"/>
    <property type="match status" value="1"/>
</dbReference>
<dbReference type="GO" id="GO:0005524">
    <property type="term" value="F:ATP binding"/>
    <property type="evidence" value="ECO:0007669"/>
    <property type="project" value="InterPro"/>
</dbReference>
<dbReference type="SMART" id="SM00220">
    <property type="entry name" value="S_TKc"/>
    <property type="match status" value="1"/>
</dbReference>
<dbReference type="Proteomes" id="UP001240678">
    <property type="component" value="Unassembled WGS sequence"/>
</dbReference>
<dbReference type="InterPro" id="IPR000719">
    <property type="entry name" value="Prot_kinase_dom"/>
</dbReference>
<feature type="region of interest" description="Disordered" evidence="1">
    <location>
        <begin position="23"/>
        <end position="68"/>
    </location>
</feature>
<evidence type="ECO:0000259" key="2">
    <source>
        <dbReference type="PROSITE" id="PS50011"/>
    </source>
</evidence>
<organism evidence="3 4">
    <name type="scientific">Colletotrichum costaricense</name>
    <dbReference type="NCBI Taxonomy" id="1209916"/>
    <lineage>
        <taxon>Eukaryota</taxon>
        <taxon>Fungi</taxon>
        <taxon>Dikarya</taxon>
        <taxon>Ascomycota</taxon>
        <taxon>Pezizomycotina</taxon>
        <taxon>Sordariomycetes</taxon>
        <taxon>Hypocreomycetidae</taxon>
        <taxon>Glomerellales</taxon>
        <taxon>Glomerellaceae</taxon>
        <taxon>Colletotrichum</taxon>
        <taxon>Colletotrichum acutatum species complex</taxon>
    </lineage>
</organism>
<dbReference type="InterPro" id="IPR011009">
    <property type="entry name" value="Kinase-like_dom_sf"/>
</dbReference>
<protein>
    <recommendedName>
        <fullName evidence="2">Protein kinase domain-containing protein</fullName>
    </recommendedName>
</protein>
<dbReference type="PANTHER" id="PTHR24359:SF37">
    <property type="entry name" value="PROTEIN KINASE DOMAIN-CONTAINING PROTEIN"/>
    <property type="match status" value="1"/>
</dbReference>
<evidence type="ECO:0000313" key="4">
    <source>
        <dbReference type="Proteomes" id="UP001240678"/>
    </source>
</evidence>
<feature type="domain" description="Protein kinase" evidence="2">
    <location>
        <begin position="247"/>
        <end position="553"/>
    </location>
</feature>
<dbReference type="Pfam" id="PF07714">
    <property type="entry name" value="PK_Tyr_Ser-Thr"/>
    <property type="match status" value="1"/>
</dbReference>
<dbReference type="GeneID" id="85336130"/>
<proteinExistence type="predicted"/>
<evidence type="ECO:0000313" key="3">
    <source>
        <dbReference type="EMBL" id="KAK1532419.1"/>
    </source>
</evidence>
<sequence length="553" mass="62924">MTSNIGEFLIEFSELFGEKTRRVPELYGNGDPPPRVVSRPSDISVTSSRIDNHHYGMDLPNQSPPEDDEVQIGPATCMIDEIHRGMQSTKNGSSGPWLSFDKLRTFSQRSRVNSELRKQFSDIEAARLTNYVCGVQAQHCKGGDTSQRIFVILVLIRRLEILPALVTDGLRDKDLPFEWADPASRDHLISARSDFADGHLPCFEKAGIAVSREFYLNQWMILTPLISLDEYNEVTTFHLASEVIMPWTSIGIEKTSGFSRVRRVEIHDSHHPFREHKAFALKTLLQEDPEQAEQEFEQELKALTKMEPGEHILKLCATFKIGTEYSFLSPWAEGGNLRQFWTESPREIQQSFCQPQILLRWMAEQCHALAAALQSIHDVRVKALIRAKRISKDEETDSDVFGIHGDIKPENILLFDYRQRRSGIGTLKIADFGLTEFHKLTSRSRTYKPSPEGRRLAPTYEAPELSQLGGSYSRKADVWALGCVFSEFLTWVVRGPSATTKFADDRAKERDWDTALKKDVGFYSDNFFTAKRYKGGGVKTSLKRSVVKRPMSR</sequence>
<dbReference type="AlphaFoldDB" id="A0AAI9Z3R5"/>
<evidence type="ECO:0000256" key="1">
    <source>
        <dbReference type="SAM" id="MobiDB-lite"/>
    </source>
</evidence>
<accession>A0AAI9Z3R5</accession>
<dbReference type="PROSITE" id="PS50011">
    <property type="entry name" value="PROTEIN_KINASE_DOM"/>
    <property type="match status" value="1"/>
</dbReference>
<dbReference type="SUPFAM" id="SSF56112">
    <property type="entry name" value="Protein kinase-like (PK-like)"/>
    <property type="match status" value="1"/>
</dbReference>
<name>A0AAI9Z3R5_9PEZI</name>
<reference evidence="3 4" key="1">
    <citation type="submission" date="2016-10" db="EMBL/GenBank/DDBJ databases">
        <title>The genome sequence of Colletotrichum fioriniae PJ7.</title>
        <authorList>
            <person name="Baroncelli R."/>
        </authorList>
    </citation>
    <scope>NUCLEOTIDE SEQUENCE [LARGE SCALE GENOMIC DNA]</scope>
    <source>
        <strain evidence="3 4">IMI 309622</strain>
    </source>
</reference>